<proteinExistence type="inferred from homology"/>
<sequence length="621" mass="69145">MLVFLKNVYRVFRCIREFVMSLFFILFVLFVFSIWGLLSEEPTSSNQSMPFDKGALRLNLDGYLADNHDDFGDFRRFVRSEFGSGSEPVKISTFDVVSAIRKATYDDAITGLVLDLSFFEGGDQPSLEFIGKAITDFKAENKLVIAIGDYFSQRQYFLASFADKILLNKAGFVDLHGMSYETVYFKTLLDKIEAVPHIFRVGTYKSAVEPFIRDDMSPEAKENATLWLSAAWQNFKNGIATNRQIDPESIVPEPSKYIAQFKEANGDDAQFALSRQLVTELATNAEIHQMLIDEFGRDPEGDYNYIDFFDYVSHLPDRFNVNGPNKIAVVNVEGAIVLGDSDEDSAGSDTIVRLLREAKEDENVKGLILRINSPGGSAMASELIRQEVESIQKSGKPVIASMGGMAASGGYWIAATSDKIVASPTTLTGSIGIFGLAVTFENTAKKLGLSQDGVSTSSLASQSLLKTLPREQAELMQISIESGYDRFLDLVSRGRHMSKSDVDKVAQGQVWLGEVALDKGLVDKLGDFDDAYNEMVTLINQHQVAEGKDEIDNFATQWFIYTDDSFFGQVMRDFKMNMKTELTQLLNLPLASQVKQQADLLSKFNDPKQSYLYCLNCGTIN</sequence>
<comment type="subcellular location">
    <subcellularLocation>
        <location evidence="1">Membrane</location>
    </subcellularLocation>
</comment>
<dbReference type="InterPro" id="IPR002142">
    <property type="entry name" value="Peptidase_S49"/>
</dbReference>
<feature type="active site" description="Nucleophile" evidence="7">
    <location>
        <position position="408"/>
    </location>
</feature>
<organism evidence="10 11">
    <name type="scientific">Otariodibacter oris</name>
    <dbReference type="NCBI Taxonomy" id="1032623"/>
    <lineage>
        <taxon>Bacteria</taxon>
        <taxon>Pseudomonadati</taxon>
        <taxon>Pseudomonadota</taxon>
        <taxon>Gammaproteobacteria</taxon>
        <taxon>Pasteurellales</taxon>
        <taxon>Pasteurellaceae</taxon>
        <taxon>Otariodibacter</taxon>
    </lineage>
</organism>
<evidence type="ECO:0000256" key="4">
    <source>
        <dbReference type="ARBA" id="ARBA00022801"/>
    </source>
</evidence>
<evidence type="ECO:0000313" key="11">
    <source>
        <dbReference type="Proteomes" id="UP000280099"/>
    </source>
</evidence>
<name>A0A420XHI5_9PAST</name>
<dbReference type="GO" id="GO:0016020">
    <property type="term" value="C:membrane"/>
    <property type="evidence" value="ECO:0007669"/>
    <property type="project" value="UniProtKB-SubCell"/>
</dbReference>
<dbReference type="Pfam" id="PF01343">
    <property type="entry name" value="Peptidase_S49"/>
    <property type="match status" value="2"/>
</dbReference>
<keyword evidence="11" id="KW-1185">Reference proteome</keyword>
<keyword evidence="5" id="KW-0720">Serine protease</keyword>
<reference evidence="10 11" key="1">
    <citation type="submission" date="2018-10" db="EMBL/GenBank/DDBJ databases">
        <title>Genomic Encyclopedia of Type Strains, Phase IV (KMG-IV): sequencing the most valuable type-strain genomes for metagenomic binning, comparative biology and taxonomic classification.</title>
        <authorList>
            <person name="Goeker M."/>
        </authorList>
    </citation>
    <scope>NUCLEOTIDE SEQUENCE [LARGE SCALE GENOMIC DNA]</scope>
    <source>
        <strain evidence="10 11">DSM 23800</strain>
    </source>
</reference>
<keyword evidence="8" id="KW-1133">Transmembrane helix</keyword>
<evidence type="ECO:0000256" key="3">
    <source>
        <dbReference type="ARBA" id="ARBA00022670"/>
    </source>
</evidence>
<dbReference type="NCBIfam" id="TIGR00705">
    <property type="entry name" value="SppA_67K"/>
    <property type="match status" value="1"/>
</dbReference>
<keyword evidence="3 10" id="KW-0645">Protease</keyword>
<feature type="active site" description="Proton donor/acceptor" evidence="7">
    <location>
        <position position="205"/>
    </location>
</feature>
<evidence type="ECO:0000256" key="1">
    <source>
        <dbReference type="ARBA" id="ARBA00004370"/>
    </source>
</evidence>
<evidence type="ECO:0000256" key="5">
    <source>
        <dbReference type="ARBA" id="ARBA00022825"/>
    </source>
</evidence>
<dbReference type="GO" id="GO:0006465">
    <property type="term" value="P:signal peptide processing"/>
    <property type="evidence" value="ECO:0007669"/>
    <property type="project" value="InterPro"/>
</dbReference>
<feature type="transmembrane region" description="Helical" evidence="8">
    <location>
        <begin position="18"/>
        <end position="38"/>
    </location>
</feature>
<evidence type="ECO:0000313" key="10">
    <source>
        <dbReference type="EMBL" id="RKR76812.1"/>
    </source>
</evidence>
<feature type="domain" description="Peptidase S49" evidence="9">
    <location>
        <begin position="392"/>
        <end position="538"/>
    </location>
</feature>
<evidence type="ECO:0000256" key="7">
    <source>
        <dbReference type="PIRSR" id="PIRSR001217-1"/>
    </source>
</evidence>
<gene>
    <name evidence="10" type="ORF">DES31_0120</name>
</gene>
<dbReference type="PANTHER" id="PTHR33209:SF1">
    <property type="entry name" value="PEPTIDASE S49 DOMAIN-CONTAINING PROTEIN"/>
    <property type="match status" value="1"/>
</dbReference>
<evidence type="ECO:0000259" key="9">
    <source>
        <dbReference type="Pfam" id="PF01343"/>
    </source>
</evidence>
<dbReference type="InterPro" id="IPR004635">
    <property type="entry name" value="Pept_S49_SppA"/>
</dbReference>
<dbReference type="Proteomes" id="UP000280099">
    <property type="component" value="Unassembled WGS sequence"/>
</dbReference>
<comment type="caution">
    <text evidence="10">The sequence shown here is derived from an EMBL/GenBank/DDBJ whole genome shotgun (WGS) entry which is preliminary data.</text>
</comment>
<keyword evidence="8" id="KW-0812">Transmembrane</keyword>
<dbReference type="InterPro" id="IPR047272">
    <property type="entry name" value="S49_SppA_C"/>
</dbReference>
<dbReference type="Gene3D" id="3.90.226.10">
    <property type="entry name" value="2-enoyl-CoA Hydratase, Chain A, domain 1"/>
    <property type="match status" value="3"/>
</dbReference>
<evidence type="ECO:0000256" key="6">
    <source>
        <dbReference type="ARBA" id="ARBA00023136"/>
    </source>
</evidence>
<evidence type="ECO:0000256" key="8">
    <source>
        <dbReference type="SAM" id="Phobius"/>
    </source>
</evidence>
<keyword evidence="4" id="KW-0378">Hydrolase</keyword>
<dbReference type="GO" id="GO:0008236">
    <property type="term" value="F:serine-type peptidase activity"/>
    <property type="evidence" value="ECO:0007669"/>
    <property type="project" value="UniProtKB-KW"/>
</dbReference>
<dbReference type="AlphaFoldDB" id="A0A420XHI5"/>
<accession>A0A420XHI5</accession>
<dbReference type="PIRSF" id="PIRSF001217">
    <property type="entry name" value="Protease_4_SppA"/>
    <property type="match status" value="1"/>
</dbReference>
<feature type="domain" description="Peptidase S49" evidence="9">
    <location>
        <begin position="138"/>
        <end position="288"/>
    </location>
</feature>
<dbReference type="CDD" id="cd07023">
    <property type="entry name" value="S49_Sppa_N_C"/>
    <property type="match status" value="1"/>
</dbReference>
<comment type="similarity">
    <text evidence="2">Belongs to the peptidase S49 family.</text>
</comment>
<dbReference type="CDD" id="cd07018">
    <property type="entry name" value="S49_SppA_67K_type"/>
    <property type="match status" value="1"/>
</dbReference>
<dbReference type="Gene3D" id="6.20.330.10">
    <property type="match status" value="1"/>
</dbReference>
<dbReference type="OrthoDB" id="9764363at2"/>
<dbReference type="EMBL" id="RBJC01000004">
    <property type="protein sequence ID" value="RKR76812.1"/>
    <property type="molecule type" value="Genomic_DNA"/>
</dbReference>
<dbReference type="PANTHER" id="PTHR33209">
    <property type="entry name" value="PROTEASE 4"/>
    <property type="match status" value="1"/>
</dbReference>
<dbReference type="NCBIfam" id="TIGR00706">
    <property type="entry name" value="SppA_dom"/>
    <property type="match status" value="1"/>
</dbReference>
<evidence type="ECO:0000256" key="2">
    <source>
        <dbReference type="ARBA" id="ARBA00008683"/>
    </source>
</evidence>
<protein>
    <submittedName>
        <fullName evidence="10">Protease-4</fullName>
    </submittedName>
</protein>
<dbReference type="InterPro" id="IPR004634">
    <property type="entry name" value="Pept_S49_pIV"/>
</dbReference>
<keyword evidence="6 8" id="KW-0472">Membrane</keyword>
<dbReference type="SUPFAM" id="SSF52096">
    <property type="entry name" value="ClpP/crotonase"/>
    <property type="match status" value="2"/>
</dbReference>
<dbReference type="InterPro" id="IPR047217">
    <property type="entry name" value="S49_SppA_67K_type_N"/>
</dbReference>
<dbReference type="InterPro" id="IPR029045">
    <property type="entry name" value="ClpP/crotonase-like_dom_sf"/>
</dbReference>
<dbReference type="RefSeq" id="WP_121120944.1">
    <property type="nucleotide sequence ID" value="NZ_CP016604.1"/>
</dbReference>